<dbReference type="Proteomes" id="UP000177797">
    <property type="component" value="Unassembled WGS sequence"/>
</dbReference>
<gene>
    <name evidence="2" type="ORF">A2938_02680</name>
</gene>
<proteinExistence type="predicted"/>
<comment type="caution">
    <text evidence="2">The sequence shown here is derived from an EMBL/GenBank/DDBJ whole genome shotgun (WGS) entry which is preliminary data.</text>
</comment>
<evidence type="ECO:0000259" key="1">
    <source>
        <dbReference type="Pfam" id="PF21956"/>
    </source>
</evidence>
<dbReference type="EMBL" id="MHSA01000021">
    <property type="protein sequence ID" value="OHA33905.1"/>
    <property type="molecule type" value="Genomic_DNA"/>
</dbReference>
<organism evidence="2 3">
    <name type="scientific">Candidatus Taylorbacteria bacterium RIFCSPLOWO2_01_FULL_48_100</name>
    <dbReference type="NCBI Taxonomy" id="1802322"/>
    <lineage>
        <taxon>Bacteria</taxon>
        <taxon>Candidatus Tayloriibacteriota</taxon>
    </lineage>
</organism>
<reference evidence="2 3" key="1">
    <citation type="journal article" date="2016" name="Nat. Commun.">
        <title>Thousands of microbial genomes shed light on interconnected biogeochemical processes in an aquifer system.</title>
        <authorList>
            <person name="Anantharaman K."/>
            <person name="Brown C.T."/>
            <person name="Hug L.A."/>
            <person name="Sharon I."/>
            <person name="Castelle C.J."/>
            <person name="Probst A.J."/>
            <person name="Thomas B.C."/>
            <person name="Singh A."/>
            <person name="Wilkins M.J."/>
            <person name="Karaoz U."/>
            <person name="Brodie E.L."/>
            <person name="Williams K.H."/>
            <person name="Hubbard S.S."/>
            <person name="Banfield J.F."/>
        </authorList>
    </citation>
    <scope>NUCLEOTIDE SEQUENCE [LARGE SCALE GENOMIC DNA]</scope>
</reference>
<protein>
    <recommendedName>
        <fullName evidence="1">DUF6922 domain-containing protein</fullName>
    </recommendedName>
</protein>
<sequence>MKENRGVFIQNKLPNSFRPLLWSLKWEDVDVDKDKSDIILAAVNEGTLEQWRWIIRMYGREAIRETLANRLATEFHPESGNLAKVVFDLPKLSYAR</sequence>
<evidence type="ECO:0000313" key="3">
    <source>
        <dbReference type="Proteomes" id="UP000177797"/>
    </source>
</evidence>
<feature type="domain" description="DUF6922" evidence="1">
    <location>
        <begin position="18"/>
        <end position="67"/>
    </location>
</feature>
<name>A0A1G2NCR6_9BACT</name>
<accession>A0A1G2NCR6</accession>
<dbReference type="Pfam" id="PF21956">
    <property type="entry name" value="DUF6922"/>
    <property type="match status" value="1"/>
</dbReference>
<dbReference type="InterPro" id="IPR053830">
    <property type="entry name" value="DUF6922"/>
</dbReference>
<evidence type="ECO:0000313" key="2">
    <source>
        <dbReference type="EMBL" id="OHA33905.1"/>
    </source>
</evidence>
<dbReference type="AlphaFoldDB" id="A0A1G2NCR6"/>